<proteinExistence type="predicted"/>
<dbReference type="AlphaFoldDB" id="A0AAV3Q6S8"/>
<keyword evidence="1" id="KW-0812">Transmembrane</keyword>
<dbReference type="Proteomes" id="UP001454036">
    <property type="component" value="Unassembled WGS sequence"/>
</dbReference>
<dbReference type="EMBL" id="BAABME010003685">
    <property type="protein sequence ID" value="GAA0159769.1"/>
    <property type="molecule type" value="Genomic_DNA"/>
</dbReference>
<accession>A0AAV3Q6S8</accession>
<sequence length="125" mass="13902">MFNYLLLKNVEDKCKLTNICFADDLLVVAGANTRSFKVLGETLDVFGEMLGLKRNFDKKILVILLGRGNMKEGWALRVYNCGIIIACVFIFGTSIAHKRLYGSNGYVKVFGQWGVRALILGYGGD</sequence>
<keyword evidence="1" id="KW-1133">Transmembrane helix</keyword>
<keyword evidence="3" id="KW-1185">Reference proteome</keyword>
<organism evidence="2 3">
    <name type="scientific">Lithospermum erythrorhizon</name>
    <name type="common">Purple gromwell</name>
    <name type="synonym">Lithospermum officinale var. erythrorhizon</name>
    <dbReference type="NCBI Taxonomy" id="34254"/>
    <lineage>
        <taxon>Eukaryota</taxon>
        <taxon>Viridiplantae</taxon>
        <taxon>Streptophyta</taxon>
        <taxon>Embryophyta</taxon>
        <taxon>Tracheophyta</taxon>
        <taxon>Spermatophyta</taxon>
        <taxon>Magnoliopsida</taxon>
        <taxon>eudicotyledons</taxon>
        <taxon>Gunneridae</taxon>
        <taxon>Pentapetalae</taxon>
        <taxon>asterids</taxon>
        <taxon>lamiids</taxon>
        <taxon>Boraginales</taxon>
        <taxon>Boraginaceae</taxon>
        <taxon>Boraginoideae</taxon>
        <taxon>Lithospermeae</taxon>
        <taxon>Lithospermum</taxon>
    </lineage>
</organism>
<feature type="transmembrane region" description="Helical" evidence="1">
    <location>
        <begin position="74"/>
        <end position="96"/>
    </location>
</feature>
<name>A0AAV3Q6S8_LITER</name>
<evidence type="ECO:0008006" key="4">
    <source>
        <dbReference type="Google" id="ProtNLM"/>
    </source>
</evidence>
<gene>
    <name evidence="2" type="ORF">LIER_16474</name>
</gene>
<keyword evidence="1" id="KW-0472">Membrane</keyword>
<evidence type="ECO:0000256" key="1">
    <source>
        <dbReference type="SAM" id="Phobius"/>
    </source>
</evidence>
<reference evidence="2 3" key="1">
    <citation type="submission" date="2024-01" db="EMBL/GenBank/DDBJ databases">
        <title>The complete chloroplast genome sequence of Lithospermum erythrorhizon: insights into the phylogenetic relationship among Boraginaceae species and the maternal lineages of purple gromwells.</title>
        <authorList>
            <person name="Okada T."/>
            <person name="Watanabe K."/>
        </authorList>
    </citation>
    <scope>NUCLEOTIDE SEQUENCE [LARGE SCALE GENOMIC DNA]</scope>
</reference>
<protein>
    <recommendedName>
        <fullName evidence="4">Reverse transcriptase domain-containing protein</fullName>
    </recommendedName>
</protein>
<evidence type="ECO:0000313" key="2">
    <source>
        <dbReference type="EMBL" id="GAA0159769.1"/>
    </source>
</evidence>
<evidence type="ECO:0000313" key="3">
    <source>
        <dbReference type="Proteomes" id="UP001454036"/>
    </source>
</evidence>
<comment type="caution">
    <text evidence="2">The sequence shown here is derived from an EMBL/GenBank/DDBJ whole genome shotgun (WGS) entry which is preliminary data.</text>
</comment>